<comment type="caution">
    <text evidence="1">The sequence shown here is derived from an EMBL/GenBank/DDBJ whole genome shotgun (WGS) entry which is preliminary data.</text>
</comment>
<dbReference type="Proteomes" id="UP001143910">
    <property type="component" value="Unassembled WGS sequence"/>
</dbReference>
<proteinExistence type="predicted"/>
<accession>A0ACC1NER7</accession>
<organism evidence="1 2">
    <name type="scientific">Zarea fungicola</name>
    <dbReference type="NCBI Taxonomy" id="93591"/>
    <lineage>
        <taxon>Eukaryota</taxon>
        <taxon>Fungi</taxon>
        <taxon>Dikarya</taxon>
        <taxon>Ascomycota</taxon>
        <taxon>Pezizomycotina</taxon>
        <taxon>Sordariomycetes</taxon>
        <taxon>Hypocreomycetidae</taxon>
        <taxon>Hypocreales</taxon>
        <taxon>Cordycipitaceae</taxon>
        <taxon>Zarea</taxon>
    </lineage>
</organism>
<keyword evidence="2" id="KW-1185">Reference proteome</keyword>
<evidence type="ECO:0000313" key="2">
    <source>
        <dbReference type="Proteomes" id="UP001143910"/>
    </source>
</evidence>
<protein>
    <submittedName>
        <fullName evidence="1">Uncharacterized protein</fullName>
    </submittedName>
</protein>
<sequence>MSAPVTETTDVVAKLIEATEFLSITTPLCTDWEQRDSLNSDSVDRYLAALPDIHACYKSKGAPSALPPIDGRLQGHGYAMTEHGYCDIRPHTERPHDVDTTDKPLAEAERYLGVGYKILENWTEGSTWKPGNLWGDDGSDPKIMEKTVTGIPRADRANVSDPRVETSTGHIPVYTRPQDAGLGWGGFDSVLAWQAAGRAVHADMTKDEKWNTDLTEPIKFVDKTGKVHLVKNIFSPEELSSRPEPPVALHDLLHGQKRGFQRRS</sequence>
<reference evidence="1" key="1">
    <citation type="submission" date="2022-08" db="EMBL/GenBank/DDBJ databases">
        <title>Genome Sequence of Lecanicillium fungicola.</title>
        <authorList>
            <person name="Buettner E."/>
        </authorList>
    </citation>
    <scope>NUCLEOTIDE SEQUENCE</scope>
    <source>
        <strain evidence="1">Babe33</strain>
    </source>
</reference>
<gene>
    <name evidence="1" type="ORF">NQ176_g4310</name>
</gene>
<name>A0ACC1NER7_9HYPO</name>
<dbReference type="EMBL" id="JANJQO010000461">
    <property type="protein sequence ID" value="KAJ2977549.1"/>
    <property type="molecule type" value="Genomic_DNA"/>
</dbReference>
<evidence type="ECO:0000313" key="1">
    <source>
        <dbReference type="EMBL" id="KAJ2977549.1"/>
    </source>
</evidence>